<evidence type="ECO:0000313" key="6">
    <source>
        <dbReference type="Proteomes" id="UP001501175"/>
    </source>
</evidence>
<evidence type="ECO:0000313" key="5">
    <source>
        <dbReference type="EMBL" id="GAA4466983.1"/>
    </source>
</evidence>
<evidence type="ECO:0000256" key="1">
    <source>
        <dbReference type="ARBA" id="ARBA00023015"/>
    </source>
</evidence>
<dbReference type="Pfam" id="PF02311">
    <property type="entry name" value="AraC_binding"/>
    <property type="match status" value="1"/>
</dbReference>
<feature type="domain" description="HTH araC/xylS-type" evidence="4">
    <location>
        <begin position="192"/>
        <end position="290"/>
    </location>
</feature>
<keyword evidence="3" id="KW-0804">Transcription</keyword>
<protein>
    <submittedName>
        <fullName evidence="5">Helix-turn-helix domain-containing protein</fullName>
    </submittedName>
</protein>
<dbReference type="Proteomes" id="UP001501175">
    <property type="component" value="Unassembled WGS sequence"/>
</dbReference>
<dbReference type="PANTHER" id="PTHR43280:SF32">
    <property type="entry name" value="TRANSCRIPTIONAL REGULATORY PROTEIN"/>
    <property type="match status" value="1"/>
</dbReference>
<name>A0ABP8NGK9_9BACT</name>
<dbReference type="InterPro" id="IPR003313">
    <property type="entry name" value="AraC-bd"/>
</dbReference>
<dbReference type="InterPro" id="IPR014710">
    <property type="entry name" value="RmlC-like_jellyroll"/>
</dbReference>
<keyword evidence="6" id="KW-1185">Reference proteome</keyword>
<dbReference type="InterPro" id="IPR018060">
    <property type="entry name" value="HTH_AraC"/>
</dbReference>
<evidence type="ECO:0000256" key="3">
    <source>
        <dbReference type="ARBA" id="ARBA00023163"/>
    </source>
</evidence>
<dbReference type="SMART" id="SM00342">
    <property type="entry name" value="HTH_ARAC"/>
    <property type="match status" value="1"/>
</dbReference>
<comment type="caution">
    <text evidence="5">The sequence shown here is derived from an EMBL/GenBank/DDBJ whole genome shotgun (WGS) entry which is preliminary data.</text>
</comment>
<organism evidence="5 6">
    <name type="scientific">Nibrella saemangeumensis</name>
    <dbReference type="NCBI Taxonomy" id="1084526"/>
    <lineage>
        <taxon>Bacteria</taxon>
        <taxon>Pseudomonadati</taxon>
        <taxon>Bacteroidota</taxon>
        <taxon>Cytophagia</taxon>
        <taxon>Cytophagales</taxon>
        <taxon>Spirosomataceae</taxon>
        <taxon>Nibrella</taxon>
    </lineage>
</organism>
<dbReference type="CDD" id="cd06999">
    <property type="entry name" value="cupin_HpaA-like_N"/>
    <property type="match status" value="1"/>
</dbReference>
<dbReference type="InterPro" id="IPR011051">
    <property type="entry name" value="RmlC_Cupin_sf"/>
</dbReference>
<keyword evidence="2" id="KW-0238">DNA-binding</keyword>
<dbReference type="Gene3D" id="2.60.120.10">
    <property type="entry name" value="Jelly Rolls"/>
    <property type="match status" value="1"/>
</dbReference>
<sequence>MPASFKTFEGLYGDNRQLLTDGLIHHEWLEVRSRLHDWVIGEHLHTDLVQVFFFTSGNGVLLADQQRVALHPPCVLLIPANTLHGFDFEPDMVGEVFTLPEPILDTLFKASPHVLLEVNRLHQFTFAEGAEAFADLVSIREKICRELARGDLERAVTLQLLIHLLWIHLYRISLEADRQVYPSDNRTLQYFHSFQKLIRKSIHEVKSVKEYAQELNITTVHLNRICQALVKKSALAVIHGYLITEAKKYLLHTTQSLSEITYSLNLKDPAYFSRFFRKQTGLSPRAYRKKAQEENRRA</sequence>
<evidence type="ECO:0000259" key="4">
    <source>
        <dbReference type="PROSITE" id="PS01124"/>
    </source>
</evidence>
<proteinExistence type="predicted"/>
<dbReference type="InterPro" id="IPR047264">
    <property type="entry name" value="Cupin_HpaA-like_N"/>
</dbReference>
<dbReference type="PROSITE" id="PS01124">
    <property type="entry name" value="HTH_ARAC_FAMILY_2"/>
    <property type="match status" value="1"/>
</dbReference>
<dbReference type="InterPro" id="IPR009057">
    <property type="entry name" value="Homeodomain-like_sf"/>
</dbReference>
<dbReference type="RefSeq" id="WP_345248202.1">
    <property type="nucleotide sequence ID" value="NZ_BAABHD010000082.1"/>
</dbReference>
<reference evidence="6" key="1">
    <citation type="journal article" date="2019" name="Int. J. Syst. Evol. Microbiol.">
        <title>The Global Catalogue of Microorganisms (GCM) 10K type strain sequencing project: providing services to taxonomists for standard genome sequencing and annotation.</title>
        <authorList>
            <consortium name="The Broad Institute Genomics Platform"/>
            <consortium name="The Broad Institute Genome Sequencing Center for Infectious Disease"/>
            <person name="Wu L."/>
            <person name="Ma J."/>
        </authorList>
    </citation>
    <scope>NUCLEOTIDE SEQUENCE [LARGE SCALE GENOMIC DNA]</scope>
    <source>
        <strain evidence="6">JCM 17927</strain>
    </source>
</reference>
<dbReference type="SUPFAM" id="SSF46689">
    <property type="entry name" value="Homeodomain-like"/>
    <property type="match status" value="1"/>
</dbReference>
<dbReference type="PANTHER" id="PTHR43280">
    <property type="entry name" value="ARAC-FAMILY TRANSCRIPTIONAL REGULATOR"/>
    <property type="match status" value="1"/>
</dbReference>
<dbReference type="EMBL" id="BAABHD010000082">
    <property type="protein sequence ID" value="GAA4466983.1"/>
    <property type="molecule type" value="Genomic_DNA"/>
</dbReference>
<accession>A0ABP8NGK9</accession>
<dbReference type="Gene3D" id="1.10.10.60">
    <property type="entry name" value="Homeodomain-like"/>
    <property type="match status" value="1"/>
</dbReference>
<dbReference type="SUPFAM" id="SSF51182">
    <property type="entry name" value="RmlC-like cupins"/>
    <property type="match status" value="1"/>
</dbReference>
<evidence type="ECO:0000256" key="2">
    <source>
        <dbReference type="ARBA" id="ARBA00023125"/>
    </source>
</evidence>
<dbReference type="Pfam" id="PF12833">
    <property type="entry name" value="HTH_18"/>
    <property type="match status" value="1"/>
</dbReference>
<keyword evidence="1" id="KW-0805">Transcription regulation</keyword>
<gene>
    <name evidence="5" type="ORF">GCM10023189_49840</name>
</gene>